<dbReference type="RefSeq" id="WP_132861321.1">
    <property type="nucleotide sequence ID" value="NZ_SMGR01000003.1"/>
</dbReference>
<dbReference type="InterPro" id="IPR011009">
    <property type="entry name" value="Kinase-like_dom_sf"/>
</dbReference>
<dbReference type="Gene3D" id="3.90.1200.10">
    <property type="match status" value="1"/>
</dbReference>
<sequence>MDDLHARCAMLMEDLNLADRQDISKVTALTGGVASDIAKVDVNGRSFVVKFALAKLKVAEDWRAPVHRNAAEYAWLQVAADVSPNSAVRLFGRSEQDHGFAMEFLTGDDVFLWKDALLSQIPTQEEARLVGDLLGRIHSASAMLGFDAAAFQNIDDFRALRIEPYLSFTAGKHTNIAAHLNSLADMLYDSNHVLVHGDVSPKNIVFRASGPVLLDAECATMGDASFDPSFCLNHLVLKAIHLPDMRSSLLDEVAAFWAAYRPHVTWETQNTLESRICHLLPALMLARVDGKSPVEYLTVPEQDLVRQIAIELITKPSDTLDRFTWRLSQMLKENNA</sequence>
<proteinExistence type="predicted"/>
<protein>
    <submittedName>
        <fullName evidence="2">Phosphotransferase family enzyme</fullName>
    </submittedName>
</protein>
<dbReference type="InterPro" id="IPR002575">
    <property type="entry name" value="Aminoglycoside_PTrfase"/>
</dbReference>
<name>A0A4R1N9S1_9RHOB</name>
<keyword evidence="3" id="KW-1185">Reference proteome</keyword>
<organism evidence="2 3">
    <name type="scientific">Shimia isoporae</name>
    <dbReference type="NCBI Taxonomy" id="647720"/>
    <lineage>
        <taxon>Bacteria</taxon>
        <taxon>Pseudomonadati</taxon>
        <taxon>Pseudomonadota</taxon>
        <taxon>Alphaproteobacteria</taxon>
        <taxon>Rhodobacterales</taxon>
        <taxon>Roseobacteraceae</taxon>
    </lineage>
</organism>
<evidence type="ECO:0000259" key="1">
    <source>
        <dbReference type="Pfam" id="PF01636"/>
    </source>
</evidence>
<dbReference type="EMBL" id="SMGR01000003">
    <property type="protein sequence ID" value="TCL00552.1"/>
    <property type="molecule type" value="Genomic_DNA"/>
</dbReference>
<accession>A0A4R1N9S1</accession>
<evidence type="ECO:0000313" key="2">
    <source>
        <dbReference type="EMBL" id="TCL00552.1"/>
    </source>
</evidence>
<dbReference type="Gene3D" id="3.30.200.20">
    <property type="entry name" value="Phosphorylase Kinase, domain 1"/>
    <property type="match status" value="1"/>
</dbReference>
<reference evidence="2 3" key="1">
    <citation type="submission" date="2019-03" db="EMBL/GenBank/DDBJ databases">
        <title>Genomic Encyclopedia of Archaeal and Bacterial Type Strains, Phase II (KMG-II): from individual species to whole genera.</title>
        <authorList>
            <person name="Goeker M."/>
        </authorList>
    </citation>
    <scope>NUCLEOTIDE SEQUENCE [LARGE SCALE GENOMIC DNA]</scope>
    <source>
        <strain evidence="2 3">DSM 26433</strain>
    </source>
</reference>
<comment type="caution">
    <text evidence="2">The sequence shown here is derived from an EMBL/GenBank/DDBJ whole genome shotgun (WGS) entry which is preliminary data.</text>
</comment>
<dbReference type="Proteomes" id="UP000295673">
    <property type="component" value="Unassembled WGS sequence"/>
</dbReference>
<gene>
    <name evidence="2" type="ORF">BXY66_3195</name>
</gene>
<keyword evidence="2" id="KW-0808">Transferase</keyword>
<dbReference type="AlphaFoldDB" id="A0A4R1N9S1"/>
<evidence type="ECO:0000313" key="3">
    <source>
        <dbReference type="Proteomes" id="UP000295673"/>
    </source>
</evidence>
<dbReference type="OrthoDB" id="7326703at2"/>
<dbReference type="GO" id="GO:0016740">
    <property type="term" value="F:transferase activity"/>
    <property type="evidence" value="ECO:0007669"/>
    <property type="project" value="UniProtKB-KW"/>
</dbReference>
<dbReference type="SUPFAM" id="SSF56112">
    <property type="entry name" value="Protein kinase-like (PK-like)"/>
    <property type="match status" value="1"/>
</dbReference>
<feature type="domain" description="Aminoglycoside phosphotransferase" evidence="1">
    <location>
        <begin position="26"/>
        <end position="235"/>
    </location>
</feature>
<dbReference type="Pfam" id="PF01636">
    <property type="entry name" value="APH"/>
    <property type="match status" value="1"/>
</dbReference>